<dbReference type="EMBL" id="CAJNOU010002449">
    <property type="protein sequence ID" value="CAF1322593.1"/>
    <property type="molecule type" value="Genomic_DNA"/>
</dbReference>
<evidence type="ECO:0000313" key="3">
    <source>
        <dbReference type="EMBL" id="CAF1322593.1"/>
    </source>
</evidence>
<dbReference type="EMBL" id="CAJOBE010013492">
    <property type="protein sequence ID" value="CAF4165533.1"/>
    <property type="molecule type" value="Genomic_DNA"/>
</dbReference>
<dbReference type="Proteomes" id="UP000663889">
    <property type="component" value="Unassembled WGS sequence"/>
</dbReference>
<dbReference type="Proteomes" id="UP000663874">
    <property type="component" value="Unassembled WGS sequence"/>
</dbReference>
<dbReference type="Proteomes" id="UP000663882">
    <property type="component" value="Unassembled WGS sequence"/>
</dbReference>
<accession>A0A815FAW5</accession>
<feature type="compositionally biased region" description="Low complexity" evidence="1">
    <location>
        <begin position="208"/>
        <end position="228"/>
    </location>
</feature>
<feature type="compositionally biased region" description="Basic and acidic residues" evidence="1">
    <location>
        <begin position="229"/>
        <end position="242"/>
    </location>
</feature>
<reference evidence="3" key="1">
    <citation type="submission" date="2021-02" db="EMBL/GenBank/DDBJ databases">
        <authorList>
            <person name="Nowell W R."/>
        </authorList>
    </citation>
    <scope>NUCLEOTIDE SEQUENCE</scope>
</reference>
<dbReference type="AlphaFoldDB" id="A0A815FAW5"/>
<name>A0A815FAW5_9BILA</name>
<comment type="caution">
    <text evidence="3">The sequence shown here is derived from an EMBL/GenBank/DDBJ whole genome shotgun (WGS) entry which is preliminary data.</text>
</comment>
<dbReference type="OrthoDB" id="10499712at2759"/>
<evidence type="ECO:0000256" key="1">
    <source>
        <dbReference type="SAM" id="MobiDB-lite"/>
    </source>
</evidence>
<feature type="region of interest" description="Disordered" evidence="1">
    <location>
        <begin position="195"/>
        <end position="263"/>
    </location>
</feature>
<evidence type="ECO:0000313" key="6">
    <source>
        <dbReference type="Proteomes" id="UP000663889"/>
    </source>
</evidence>
<feature type="compositionally biased region" description="Basic and acidic residues" evidence="1">
    <location>
        <begin position="195"/>
        <end position="206"/>
    </location>
</feature>
<evidence type="ECO:0000313" key="4">
    <source>
        <dbReference type="EMBL" id="CAF3840298.1"/>
    </source>
</evidence>
<evidence type="ECO:0000313" key="5">
    <source>
        <dbReference type="EMBL" id="CAF4165533.1"/>
    </source>
</evidence>
<evidence type="ECO:0000313" key="2">
    <source>
        <dbReference type="EMBL" id="CAF1204970.1"/>
    </source>
</evidence>
<dbReference type="Proteomes" id="UP000663823">
    <property type="component" value="Unassembled WGS sequence"/>
</dbReference>
<dbReference type="EMBL" id="CAJOAX010003178">
    <property type="protein sequence ID" value="CAF3840298.1"/>
    <property type="molecule type" value="Genomic_DNA"/>
</dbReference>
<organism evidence="3 6">
    <name type="scientific">Rotaria sordida</name>
    <dbReference type="NCBI Taxonomy" id="392033"/>
    <lineage>
        <taxon>Eukaryota</taxon>
        <taxon>Metazoa</taxon>
        <taxon>Spiralia</taxon>
        <taxon>Gnathifera</taxon>
        <taxon>Rotifera</taxon>
        <taxon>Eurotatoria</taxon>
        <taxon>Bdelloidea</taxon>
        <taxon>Philodinida</taxon>
        <taxon>Philodinidae</taxon>
        <taxon>Rotaria</taxon>
    </lineage>
</organism>
<protein>
    <submittedName>
        <fullName evidence="3">Uncharacterized protein</fullName>
    </submittedName>
</protein>
<proteinExistence type="predicted"/>
<gene>
    <name evidence="5" type="ORF">FNK824_LOCUS34412</name>
    <name evidence="4" type="ORF">OTI717_LOCUS20543</name>
    <name evidence="2" type="ORF">RFH988_LOCUS24816</name>
    <name evidence="3" type="ORF">SEV965_LOCUS27392</name>
</gene>
<sequence length="263" mass="30330">MLYLKHDRICFSYSYNNNTRRISTSSKIHSSYIDESIGKFFILNTIEKPEKHINTMINYLIENELIRRKLVEFIKNLYKTYQQKGEEGLISLRQTLPSQADTFKWVIPSIVKESESLLLKQEEDDDEQRTNINNASVNIPDEAIENMKKESDCFPLKLQPNKVEVEGPKPLVCFPVKLGTPGLNSPSNIVSLERKSQQDNVTKEKIFTSSPSENNIISSSKSTTITTDSMKKNENDQDEKKNKNAPQYLKVNNDSQFEQKKKN</sequence>
<dbReference type="EMBL" id="CAJNOO010001837">
    <property type="protein sequence ID" value="CAF1204970.1"/>
    <property type="molecule type" value="Genomic_DNA"/>
</dbReference>